<dbReference type="Proteomes" id="UP000277204">
    <property type="component" value="Unassembled WGS sequence"/>
</dbReference>
<dbReference type="AlphaFoldDB" id="A0A183LEU0"/>
<reference evidence="1 2" key="1">
    <citation type="submission" date="2018-11" db="EMBL/GenBank/DDBJ databases">
        <authorList>
            <consortium name="Pathogen Informatics"/>
        </authorList>
    </citation>
    <scope>NUCLEOTIDE SEQUENCE [LARGE SCALE GENOMIC DNA]</scope>
    <source>
        <strain evidence="1 2">Zambia</strain>
    </source>
</reference>
<evidence type="ECO:0000313" key="1">
    <source>
        <dbReference type="EMBL" id="VDO54555.1"/>
    </source>
</evidence>
<sequence length="164" mass="19019">MQTLCETIMAIVQAKHRAHQNSLLMEEKGLCIQAEQNLKNEKLELALHRRLANIEAHQTAFKESQNRKYREIIAKLLREEYLQKEKVKRLTLTSGENENYKCPQSLENNFSVETEQNDENDAEYEKYLSQSYDSVSGLLDSFSKQQNIVTEDNVNQAICSFGML</sequence>
<name>A0A183LEU0_9TREM</name>
<keyword evidence="2" id="KW-1185">Reference proteome</keyword>
<proteinExistence type="predicted"/>
<protein>
    <submittedName>
        <fullName evidence="1">Uncharacterized protein</fullName>
    </submittedName>
</protein>
<gene>
    <name evidence="1" type="ORF">SMRZ_LOCUS2315</name>
</gene>
<accession>A0A183LEU0</accession>
<dbReference type="EMBL" id="UZAI01000579">
    <property type="protein sequence ID" value="VDO54555.1"/>
    <property type="molecule type" value="Genomic_DNA"/>
</dbReference>
<organism evidence="1 2">
    <name type="scientific">Schistosoma margrebowiei</name>
    <dbReference type="NCBI Taxonomy" id="48269"/>
    <lineage>
        <taxon>Eukaryota</taxon>
        <taxon>Metazoa</taxon>
        <taxon>Spiralia</taxon>
        <taxon>Lophotrochozoa</taxon>
        <taxon>Platyhelminthes</taxon>
        <taxon>Trematoda</taxon>
        <taxon>Digenea</taxon>
        <taxon>Strigeidida</taxon>
        <taxon>Schistosomatoidea</taxon>
        <taxon>Schistosomatidae</taxon>
        <taxon>Schistosoma</taxon>
    </lineage>
</organism>
<evidence type="ECO:0000313" key="2">
    <source>
        <dbReference type="Proteomes" id="UP000277204"/>
    </source>
</evidence>